<gene>
    <name evidence="1" type="ordered locus">CFU_0861</name>
</gene>
<keyword evidence="2" id="KW-1185">Reference proteome</keyword>
<proteinExistence type="predicted"/>
<dbReference type="Proteomes" id="UP000008392">
    <property type="component" value="Chromosome"/>
</dbReference>
<dbReference type="Pfam" id="PF12266">
    <property type="entry name" value="DUF3613"/>
    <property type="match status" value="1"/>
</dbReference>
<dbReference type="EMBL" id="CP002745">
    <property type="protein sequence ID" value="AEK60694.1"/>
    <property type="molecule type" value="Genomic_DNA"/>
</dbReference>
<reference evidence="1 2" key="5">
    <citation type="journal article" date="2011" name="ISME J.">
        <title>Dual transcriptional profiling of a bacterial/fungal confrontation: Collimonas fungivorans versus Aspergillus niger.</title>
        <authorList>
            <person name="Mela F."/>
            <person name="Fritsche K."/>
            <person name="de Boer W."/>
            <person name="van Veen J.A."/>
            <person name="de Graaff L.H."/>
            <person name="van den Berg M."/>
            <person name="Leveau J.H."/>
        </authorList>
    </citation>
    <scope>NUCLEOTIDE SEQUENCE [LARGE SCALE GENOMIC DNA]</scope>
    <source>
        <strain evidence="1 2">Ter331</strain>
    </source>
</reference>
<dbReference type="AlphaFoldDB" id="G0AIB1"/>
<dbReference type="HOGENOM" id="CLU_137741_1_0_4"/>
<reference evidence="1 2" key="2">
    <citation type="journal article" date="2006" name="J. Microbiol. Methods">
        <title>Genomic flank-sequencing of plasposon insertion sites for rapid identification of functional genes.</title>
        <authorList>
            <person name="Leveau J.H."/>
            <person name="Gerards S."/>
            <person name="Fritsche K."/>
            <person name="Zondag G."/>
            <person name="van Veen J.A."/>
        </authorList>
    </citation>
    <scope>NUCLEOTIDE SEQUENCE [LARGE SCALE GENOMIC DNA]</scope>
    <source>
        <strain evidence="1 2">Ter331</strain>
    </source>
</reference>
<evidence type="ECO:0008006" key="3">
    <source>
        <dbReference type="Google" id="ProtNLM"/>
    </source>
</evidence>
<dbReference type="eggNOG" id="ENOG50324VC">
    <property type="taxonomic scope" value="Bacteria"/>
</dbReference>
<dbReference type="KEGG" id="cfu:CFU_0861"/>
<dbReference type="InterPro" id="IPR022053">
    <property type="entry name" value="DUF3613"/>
</dbReference>
<evidence type="ECO:0000313" key="2">
    <source>
        <dbReference type="Proteomes" id="UP000008392"/>
    </source>
</evidence>
<protein>
    <recommendedName>
        <fullName evidence="3">DUF3613 domain-containing protein</fullName>
    </recommendedName>
</protein>
<organism evidence="1 2">
    <name type="scientific">Collimonas fungivorans (strain Ter331)</name>
    <dbReference type="NCBI Taxonomy" id="1005048"/>
    <lineage>
        <taxon>Bacteria</taxon>
        <taxon>Pseudomonadati</taxon>
        <taxon>Pseudomonadota</taxon>
        <taxon>Betaproteobacteria</taxon>
        <taxon>Burkholderiales</taxon>
        <taxon>Oxalobacteraceae</taxon>
        <taxon>Collimonas</taxon>
    </lineage>
</organism>
<evidence type="ECO:0000313" key="1">
    <source>
        <dbReference type="EMBL" id="AEK60694.1"/>
    </source>
</evidence>
<reference evidence="1 2" key="4">
    <citation type="journal article" date="2010" name="Environ. Microbiol.">
        <title>The bacterial genus Collimonas: mycophagy, weathering and other adaptive solutions to life in oligotrophic soil environments.</title>
        <authorList>
            <person name="Leveau J.H."/>
            <person name="Uroz S."/>
            <person name="de Boer W."/>
        </authorList>
    </citation>
    <scope>NUCLEOTIDE SEQUENCE [LARGE SCALE GENOMIC DNA]</scope>
    <source>
        <strain evidence="1 2">Ter331</strain>
    </source>
</reference>
<accession>G0AIB1</accession>
<sequence>MQFNFCPRGRQMKAQGIFGPYILLLVGSALFAGAGIVHAQNMAPLTGKLLQEPGVAANTAPAPAAQPAVVSAPATVQPPVAAAQAVAPVQPSQTSAQAGPETRIRIGDVTHTLLQAQADGRVAGPRLPMLGATADVSWQRYLDSFRYPLPEFFKKSVSKEGSN</sequence>
<reference evidence="1 2" key="3">
    <citation type="journal article" date="2008" name="FEMS Microbiol. Ecol.">
        <title>Identification and characterization of genes underlying chitinolysis in Collimonas fungivorans Ter331.</title>
        <authorList>
            <person name="Fritsche K."/>
            <person name="de Boer W."/>
            <person name="Gerards S."/>
            <person name="van den Berg M."/>
            <person name="van Veen J.A."/>
            <person name="Leveau J.H."/>
        </authorList>
    </citation>
    <scope>NUCLEOTIDE SEQUENCE [LARGE SCALE GENOMIC DNA]</scope>
    <source>
        <strain evidence="1 2">Ter331</strain>
    </source>
</reference>
<dbReference type="STRING" id="1005048.CFU_0861"/>
<name>G0AIB1_COLFT</name>
<reference evidence="1 2" key="1">
    <citation type="journal article" date="2004" name="Environ. Microbiol.">
        <title>Phylogeny-function analysis of (meta)genomic libraries: screening for expression of ribosomal RNA genes by large-insert library fluorescent in situ hybridization (LIL-FISH).</title>
        <authorList>
            <person name="Leveau J.H."/>
            <person name="Gerards S."/>
            <person name="de Boer W."/>
            <person name="van Veen J.A."/>
        </authorList>
    </citation>
    <scope>NUCLEOTIDE SEQUENCE [LARGE SCALE GENOMIC DNA]</scope>
    <source>
        <strain evidence="1 2">Ter331</strain>
    </source>
</reference>
<reference evidence="2" key="6">
    <citation type="submission" date="2011-05" db="EMBL/GenBank/DDBJ databases">
        <title>Complete sequence of Collimonas fungivorans Ter331.</title>
        <authorList>
            <person name="Leveau J.H."/>
        </authorList>
    </citation>
    <scope>NUCLEOTIDE SEQUENCE [LARGE SCALE GENOMIC DNA]</scope>
    <source>
        <strain evidence="2">Ter331</strain>
    </source>
</reference>